<feature type="domain" description="ADF-H" evidence="7">
    <location>
        <begin position="35"/>
        <end position="181"/>
    </location>
</feature>
<dbReference type="AlphaFoldDB" id="A0AAE0JG56"/>
<dbReference type="InterPro" id="IPR017904">
    <property type="entry name" value="ADF/Cofilin"/>
</dbReference>
<dbReference type="PANTHER" id="PTHR11913">
    <property type="entry name" value="COFILIN-RELATED"/>
    <property type="match status" value="1"/>
</dbReference>
<name>A0AAE0JG56_9PEZI</name>
<reference evidence="8" key="2">
    <citation type="submission" date="2023-06" db="EMBL/GenBank/DDBJ databases">
        <authorList>
            <consortium name="Lawrence Berkeley National Laboratory"/>
            <person name="Haridas S."/>
            <person name="Hensen N."/>
            <person name="Bonometti L."/>
            <person name="Westerberg I."/>
            <person name="Brannstrom I.O."/>
            <person name="Guillou S."/>
            <person name="Cros-Aarteil S."/>
            <person name="Calhoun S."/>
            <person name="Kuo A."/>
            <person name="Mondo S."/>
            <person name="Pangilinan J."/>
            <person name="Riley R."/>
            <person name="Labutti K."/>
            <person name="Andreopoulos B."/>
            <person name="Lipzen A."/>
            <person name="Chen C."/>
            <person name="Yanf M."/>
            <person name="Daum C."/>
            <person name="Ng V."/>
            <person name="Clum A."/>
            <person name="Steindorff A."/>
            <person name="Ohm R."/>
            <person name="Martin F."/>
            <person name="Silar P."/>
            <person name="Natvig D."/>
            <person name="Lalanne C."/>
            <person name="Gautier V."/>
            <person name="Ament-Velasquez S.L."/>
            <person name="Kruys A."/>
            <person name="Hutchinson M.I."/>
            <person name="Powell A.J."/>
            <person name="Barry K."/>
            <person name="Miller A.N."/>
            <person name="Grigoriev I.V."/>
            <person name="Debuchy R."/>
            <person name="Gladieux P."/>
            <person name="Thoren M.H."/>
            <person name="Johannesson H."/>
        </authorList>
    </citation>
    <scope>NUCLEOTIDE SEQUENCE</scope>
    <source>
        <strain evidence="8">CBS 560.94</strain>
    </source>
</reference>
<evidence type="ECO:0000256" key="5">
    <source>
        <dbReference type="ARBA" id="ARBA00032427"/>
    </source>
</evidence>
<feature type="chain" id="PRO_5042031406" description="Cofilin" evidence="6">
    <location>
        <begin position="23"/>
        <end position="186"/>
    </location>
</feature>
<dbReference type="GeneID" id="87862744"/>
<dbReference type="GO" id="GO:0015629">
    <property type="term" value="C:actin cytoskeleton"/>
    <property type="evidence" value="ECO:0007669"/>
    <property type="project" value="InterPro"/>
</dbReference>
<dbReference type="GO" id="GO:0016363">
    <property type="term" value="C:nuclear matrix"/>
    <property type="evidence" value="ECO:0007669"/>
    <property type="project" value="UniProtKB-SubCell"/>
</dbReference>
<dbReference type="GO" id="GO:0030042">
    <property type="term" value="P:actin filament depolymerization"/>
    <property type="evidence" value="ECO:0007669"/>
    <property type="project" value="InterPro"/>
</dbReference>
<dbReference type="Proteomes" id="UP001278500">
    <property type="component" value="Unassembled WGS sequence"/>
</dbReference>
<sequence length="186" mass="20507">MVAFGGALASLCLAAGCWLTVGNPSLLSRQAPNLKFRVNVDPECRRTFDRLMARQLRYIIYKLSDDFKEIVIESTSEGATENYDEFREKLVNAQTKSATGAVGKGPRYAVYDFEYKLASGEGSRNKVTFIAWSPDDASIKSKMVYASSKEALKRTLNGIAVELQANEQDAIEYEEIIKTVSKGAAA</sequence>
<keyword evidence="4" id="KW-0009">Actin-binding</keyword>
<evidence type="ECO:0000313" key="8">
    <source>
        <dbReference type="EMBL" id="KAK3345343.1"/>
    </source>
</evidence>
<dbReference type="SUPFAM" id="SSF55753">
    <property type="entry name" value="Actin depolymerizing proteins"/>
    <property type="match status" value="1"/>
</dbReference>
<protein>
    <recommendedName>
        <fullName evidence="3">Cofilin</fullName>
    </recommendedName>
    <alternativeName>
        <fullName evidence="5">Actin-depolymerizing factor 1</fullName>
    </alternativeName>
</protein>
<dbReference type="Pfam" id="PF00241">
    <property type="entry name" value="Cofilin_ADF"/>
    <property type="match status" value="1"/>
</dbReference>
<evidence type="ECO:0000256" key="2">
    <source>
        <dbReference type="ARBA" id="ARBA00006844"/>
    </source>
</evidence>
<proteinExistence type="inferred from homology"/>
<evidence type="ECO:0000313" key="9">
    <source>
        <dbReference type="Proteomes" id="UP001278500"/>
    </source>
</evidence>
<evidence type="ECO:0000256" key="1">
    <source>
        <dbReference type="ARBA" id="ARBA00004109"/>
    </source>
</evidence>
<keyword evidence="6" id="KW-0732">Signal</keyword>
<feature type="signal peptide" evidence="6">
    <location>
        <begin position="1"/>
        <end position="22"/>
    </location>
</feature>
<dbReference type="EMBL" id="JAUEPP010000004">
    <property type="protein sequence ID" value="KAK3345343.1"/>
    <property type="molecule type" value="Genomic_DNA"/>
</dbReference>
<dbReference type="InterPro" id="IPR002108">
    <property type="entry name" value="ADF-H"/>
</dbReference>
<comment type="similarity">
    <text evidence="2">Belongs to the actin-binding proteins ADF family.</text>
</comment>
<comment type="subcellular location">
    <subcellularLocation>
        <location evidence="1">Nucleus matrix</location>
    </subcellularLocation>
</comment>
<keyword evidence="9" id="KW-1185">Reference proteome</keyword>
<dbReference type="GO" id="GO:0003779">
    <property type="term" value="F:actin binding"/>
    <property type="evidence" value="ECO:0007669"/>
    <property type="project" value="UniProtKB-KW"/>
</dbReference>
<evidence type="ECO:0000256" key="3">
    <source>
        <dbReference type="ARBA" id="ARBA00015630"/>
    </source>
</evidence>
<reference evidence="8" key="1">
    <citation type="journal article" date="2023" name="Mol. Phylogenet. Evol.">
        <title>Genome-scale phylogeny and comparative genomics of the fungal order Sordariales.</title>
        <authorList>
            <person name="Hensen N."/>
            <person name="Bonometti L."/>
            <person name="Westerberg I."/>
            <person name="Brannstrom I.O."/>
            <person name="Guillou S."/>
            <person name="Cros-Aarteil S."/>
            <person name="Calhoun S."/>
            <person name="Haridas S."/>
            <person name="Kuo A."/>
            <person name="Mondo S."/>
            <person name="Pangilinan J."/>
            <person name="Riley R."/>
            <person name="LaButti K."/>
            <person name="Andreopoulos B."/>
            <person name="Lipzen A."/>
            <person name="Chen C."/>
            <person name="Yan M."/>
            <person name="Daum C."/>
            <person name="Ng V."/>
            <person name="Clum A."/>
            <person name="Steindorff A."/>
            <person name="Ohm R.A."/>
            <person name="Martin F."/>
            <person name="Silar P."/>
            <person name="Natvig D.O."/>
            <person name="Lalanne C."/>
            <person name="Gautier V."/>
            <person name="Ament-Velasquez S.L."/>
            <person name="Kruys A."/>
            <person name="Hutchinson M.I."/>
            <person name="Powell A.J."/>
            <person name="Barry K."/>
            <person name="Miller A.N."/>
            <person name="Grigoriev I.V."/>
            <person name="Debuchy R."/>
            <person name="Gladieux P."/>
            <person name="Hiltunen Thoren M."/>
            <person name="Johannesson H."/>
        </authorList>
    </citation>
    <scope>NUCLEOTIDE SEQUENCE</scope>
    <source>
        <strain evidence="8">CBS 560.94</strain>
    </source>
</reference>
<dbReference type="InterPro" id="IPR029006">
    <property type="entry name" value="ADF-H/Gelsolin-like_dom_sf"/>
</dbReference>
<gene>
    <name evidence="8" type="ORF">B0H65DRAFT_442734</name>
</gene>
<dbReference type="PROSITE" id="PS51263">
    <property type="entry name" value="ADF_H"/>
    <property type="match status" value="1"/>
</dbReference>
<evidence type="ECO:0000256" key="4">
    <source>
        <dbReference type="ARBA" id="ARBA00023203"/>
    </source>
</evidence>
<dbReference type="Gene3D" id="3.40.20.10">
    <property type="entry name" value="Severin"/>
    <property type="match status" value="1"/>
</dbReference>
<accession>A0AAE0JG56</accession>
<dbReference type="RefSeq" id="XP_062681956.1">
    <property type="nucleotide sequence ID" value="XM_062825590.1"/>
</dbReference>
<dbReference type="CDD" id="cd11286">
    <property type="entry name" value="ADF_cofilin_like"/>
    <property type="match status" value="1"/>
</dbReference>
<organism evidence="8 9">
    <name type="scientific">Neurospora tetraspora</name>
    <dbReference type="NCBI Taxonomy" id="94610"/>
    <lineage>
        <taxon>Eukaryota</taxon>
        <taxon>Fungi</taxon>
        <taxon>Dikarya</taxon>
        <taxon>Ascomycota</taxon>
        <taxon>Pezizomycotina</taxon>
        <taxon>Sordariomycetes</taxon>
        <taxon>Sordariomycetidae</taxon>
        <taxon>Sordariales</taxon>
        <taxon>Sordariaceae</taxon>
        <taxon>Neurospora</taxon>
    </lineage>
</organism>
<comment type="caution">
    <text evidence="8">The sequence shown here is derived from an EMBL/GenBank/DDBJ whole genome shotgun (WGS) entry which is preliminary data.</text>
</comment>
<evidence type="ECO:0000256" key="6">
    <source>
        <dbReference type="SAM" id="SignalP"/>
    </source>
</evidence>
<dbReference type="SMART" id="SM00102">
    <property type="entry name" value="ADF"/>
    <property type="match status" value="1"/>
</dbReference>
<evidence type="ECO:0000259" key="7">
    <source>
        <dbReference type="PROSITE" id="PS51263"/>
    </source>
</evidence>